<reference evidence="5 6" key="2">
    <citation type="journal article" date="2022" name="Mar. Drugs">
        <title>Bioassay-Guided Fractionation Leads to the Detection of Cholic Acid Generated by the Rare Thalassomonas sp.</title>
        <authorList>
            <person name="Pheiffer F."/>
            <person name="Schneider Y.K."/>
            <person name="Hansen E.H."/>
            <person name="Andersen J.H."/>
            <person name="Isaksson J."/>
            <person name="Busche T."/>
            <person name="R C."/>
            <person name="Kalinowski J."/>
            <person name="Zyl L.V."/>
            <person name="Trindade M."/>
        </authorList>
    </citation>
    <scope>NUCLEOTIDE SEQUENCE [LARGE SCALE GENOMIC DNA]</scope>
    <source>
        <strain evidence="5 6">A5K-106</strain>
    </source>
</reference>
<dbReference type="InterPro" id="IPR036388">
    <property type="entry name" value="WH-like_DNA-bd_sf"/>
</dbReference>
<gene>
    <name evidence="5" type="ORF">SG35_010660</name>
</gene>
<evidence type="ECO:0000256" key="1">
    <source>
        <dbReference type="ARBA" id="ARBA00023125"/>
    </source>
</evidence>
<keyword evidence="3" id="KW-0472">Membrane</keyword>
<organism evidence="5 6">
    <name type="scientific">Thalassomonas actiniarum</name>
    <dbReference type="NCBI Taxonomy" id="485447"/>
    <lineage>
        <taxon>Bacteria</taxon>
        <taxon>Pseudomonadati</taxon>
        <taxon>Pseudomonadota</taxon>
        <taxon>Gammaproteobacteria</taxon>
        <taxon>Alteromonadales</taxon>
        <taxon>Colwelliaceae</taxon>
        <taxon>Thalassomonas</taxon>
    </lineage>
</organism>
<dbReference type="Proteomes" id="UP000032568">
    <property type="component" value="Chromosome"/>
</dbReference>
<dbReference type="KEGG" id="tact:SG35_010660"/>
<dbReference type="InterPro" id="IPR016032">
    <property type="entry name" value="Sig_transdc_resp-reg_C-effctor"/>
</dbReference>
<keyword evidence="3" id="KW-0812">Transmembrane</keyword>
<dbReference type="Pfam" id="PF00486">
    <property type="entry name" value="Trans_reg_C"/>
    <property type="match status" value="1"/>
</dbReference>
<keyword evidence="3" id="KW-1133">Transmembrane helix</keyword>
<proteinExistence type="predicted"/>
<dbReference type="EMBL" id="CP059735">
    <property type="protein sequence ID" value="WDE01047.1"/>
    <property type="molecule type" value="Genomic_DNA"/>
</dbReference>
<dbReference type="GO" id="GO:0006355">
    <property type="term" value="P:regulation of DNA-templated transcription"/>
    <property type="evidence" value="ECO:0007669"/>
    <property type="project" value="InterPro"/>
</dbReference>
<evidence type="ECO:0000256" key="2">
    <source>
        <dbReference type="PROSITE-ProRule" id="PRU01091"/>
    </source>
</evidence>
<protein>
    <submittedName>
        <fullName evidence="5">Winged helix-turn-helix domain-containing protein</fullName>
    </submittedName>
</protein>
<name>A0AAF0C3C1_9GAMM</name>
<feature type="domain" description="OmpR/PhoB-type" evidence="4">
    <location>
        <begin position="6"/>
        <end position="104"/>
    </location>
</feature>
<sequence>MDAVLPDLFLFDDWRIDCVQNLAWLGKRRVNVEPKAMMVLQYLAARPGIVVTREELFNQFWPNQVVTQDALNRVMSTLRRAFNDNACHPKYIATVRKVGYKLVAPVIILENPRTKALFELHGGQQSLSGQMLAGTDAFTLKGREYMQVKSLSGRYLYLVCFFVLSLMILLGWYTLGSFPRGAGVPVTAFSVKGGWSEATGYPPAVNAFRDFEQHLAPLDNPVPGLWGQEASGYIRENDPGLTSSVFSSGNSAIAVNMQVQTSGQASPGLAFDIGSIYQRLLRYHACEGAALIRHGV</sequence>
<dbReference type="RefSeq" id="WP_084693014.1">
    <property type="nucleotide sequence ID" value="NZ_CP059735.1"/>
</dbReference>
<feature type="DNA-binding region" description="OmpR/PhoB-type" evidence="2">
    <location>
        <begin position="6"/>
        <end position="104"/>
    </location>
</feature>
<dbReference type="InterPro" id="IPR001867">
    <property type="entry name" value="OmpR/PhoB-type_DNA-bd"/>
</dbReference>
<dbReference type="PROSITE" id="PS51755">
    <property type="entry name" value="OMPR_PHOB"/>
    <property type="match status" value="1"/>
</dbReference>
<feature type="transmembrane region" description="Helical" evidence="3">
    <location>
        <begin position="155"/>
        <end position="175"/>
    </location>
</feature>
<dbReference type="GO" id="GO:0000160">
    <property type="term" value="P:phosphorelay signal transduction system"/>
    <property type="evidence" value="ECO:0007669"/>
    <property type="project" value="InterPro"/>
</dbReference>
<dbReference type="CDD" id="cd00383">
    <property type="entry name" value="trans_reg_C"/>
    <property type="match status" value="1"/>
</dbReference>
<dbReference type="SMART" id="SM00862">
    <property type="entry name" value="Trans_reg_C"/>
    <property type="match status" value="1"/>
</dbReference>
<keyword evidence="6" id="KW-1185">Reference proteome</keyword>
<reference evidence="5 6" key="1">
    <citation type="journal article" date="2015" name="Genome Announc.">
        <title>Draft Genome Sequences of Marine Isolates of Thalassomonas viridans and Thalassomonas actiniarum.</title>
        <authorList>
            <person name="Olonade I."/>
            <person name="van Zyl L.J."/>
            <person name="Trindade M."/>
        </authorList>
    </citation>
    <scope>NUCLEOTIDE SEQUENCE [LARGE SCALE GENOMIC DNA]</scope>
    <source>
        <strain evidence="5 6">A5K-106</strain>
    </source>
</reference>
<dbReference type="Gene3D" id="1.10.10.10">
    <property type="entry name" value="Winged helix-like DNA-binding domain superfamily/Winged helix DNA-binding domain"/>
    <property type="match status" value="1"/>
</dbReference>
<dbReference type="AlphaFoldDB" id="A0AAF0C3C1"/>
<evidence type="ECO:0000313" key="6">
    <source>
        <dbReference type="Proteomes" id="UP000032568"/>
    </source>
</evidence>
<evidence type="ECO:0000313" key="5">
    <source>
        <dbReference type="EMBL" id="WDE01047.1"/>
    </source>
</evidence>
<dbReference type="SUPFAM" id="SSF46894">
    <property type="entry name" value="C-terminal effector domain of the bipartite response regulators"/>
    <property type="match status" value="1"/>
</dbReference>
<keyword evidence="1 2" id="KW-0238">DNA-binding</keyword>
<evidence type="ECO:0000259" key="4">
    <source>
        <dbReference type="PROSITE" id="PS51755"/>
    </source>
</evidence>
<evidence type="ECO:0000256" key="3">
    <source>
        <dbReference type="SAM" id="Phobius"/>
    </source>
</evidence>
<dbReference type="GO" id="GO:0003677">
    <property type="term" value="F:DNA binding"/>
    <property type="evidence" value="ECO:0007669"/>
    <property type="project" value="UniProtKB-UniRule"/>
</dbReference>
<accession>A0AAF0C3C1</accession>